<sequence>MSEETKLTKRKYDIKTTSNETAVNNEEREEEKTPVEKSSTEKDVKSPKFGPMPSFKHQRVWSRIVVLIGLAIYIWYFATRTKMSNLGFQKDKHDLRGHVVICSSDYEQELSTYPQCFPKHCGRYISDKIVTESETNVLLDLAKEGIALGGSDGGASILDLHSGALSYGTKFINIYSLEESKAIFTKANLAVYKTVKEKVKAAIADLFGISTKVLYLTHPTFFSRLDNREPKTEHDEYWQIHVDKDTYGSFFYTSLLYLTDYGVDFSGGRLIFLDGKPTKPFNVTLEPRRGRVAMFTSGAENVHFVERVKSGIRYAVTISFTCDVSKSIEEASLQED</sequence>
<dbReference type="EMBL" id="CM043015">
    <property type="protein sequence ID" value="KAI4472207.1"/>
    <property type="molecule type" value="Genomic_DNA"/>
</dbReference>
<reference evidence="1" key="1">
    <citation type="submission" date="2022-04" db="EMBL/GenBank/DDBJ databases">
        <title>Chromosome-scale genome assembly of Holotrichia oblita Faldermann.</title>
        <authorList>
            <person name="Rongchong L."/>
        </authorList>
    </citation>
    <scope>NUCLEOTIDE SEQUENCE</scope>
    <source>
        <strain evidence="1">81SQS9</strain>
    </source>
</reference>
<keyword evidence="2" id="KW-1185">Reference proteome</keyword>
<evidence type="ECO:0000313" key="2">
    <source>
        <dbReference type="Proteomes" id="UP001056778"/>
    </source>
</evidence>
<dbReference type="Proteomes" id="UP001056778">
    <property type="component" value="Chromosome 1"/>
</dbReference>
<proteinExistence type="predicted"/>
<name>A0ACB9TZ67_HOLOL</name>
<gene>
    <name evidence="1" type="ORF">MML48_1g09312</name>
</gene>
<comment type="caution">
    <text evidence="1">The sequence shown here is derived from an EMBL/GenBank/DDBJ whole genome shotgun (WGS) entry which is preliminary data.</text>
</comment>
<organism evidence="1 2">
    <name type="scientific">Holotrichia oblita</name>
    <name type="common">Chafer beetle</name>
    <dbReference type="NCBI Taxonomy" id="644536"/>
    <lineage>
        <taxon>Eukaryota</taxon>
        <taxon>Metazoa</taxon>
        <taxon>Ecdysozoa</taxon>
        <taxon>Arthropoda</taxon>
        <taxon>Hexapoda</taxon>
        <taxon>Insecta</taxon>
        <taxon>Pterygota</taxon>
        <taxon>Neoptera</taxon>
        <taxon>Endopterygota</taxon>
        <taxon>Coleoptera</taxon>
        <taxon>Polyphaga</taxon>
        <taxon>Scarabaeiformia</taxon>
        <taxon>Scarabaeidae</taxon>
        <taxon>Melolonthinae</taxon>
        <taxon>Holotrichia</taxon>
    </lineage>
</organism>
<accession>A0ACB9TZ67</accession>
<evidence type="ECO:0000313" key="1">
    <source>
        <dbReference type="EMBL" id="KAI4472207.1"/>
    </source>
</evidence>
<protein>
    <submittedName>
        <fullName evidence="1">Prolyl hydroxylase-related</fullName>
    </submittedName>
</protein>